<comment type="caution">
    <text evidence="3">The sequence shown here is derived from an EMBL/GenBank/DDBJ whole genome shotgun (WGS) entry which is preliminary data.</text>
</comment>
<dbReference type="RefSeq" id="WP_386113356.1">
    <property type="nucleotide sequence ID" value="NZ_JBHTKM010000001.1"/>
</dbReference>
<dbReference type="InterPro" id="IPR041657">
    <property type="entry name" value="HTH_17"/>
</dbReference>
<reference evidence="4" key="1">
    <citation type="journal article" date="2019" name="Int. J. Syst. Evol. Microbiol.">
        <title>The Global Catalogue of Microorganisms (GCM) 10K type strain sequencing project: providing services to taxonomists for standard genome sequencing and annotation.</title>
        <authorList>
            <consortium name="The Broad Institute Genomics Platform"/>
            <consortium name="The Broad Institute Genome Sequencing Center for Infectious Disease"/>
            <person name="Wu L."/>
            <person name="Ma J."/>
        </authorList>
    </citation>
    <scope>NUCLEOTIDE SEQUENCE [LARGE SCALE GENOMIC DNA]</scope>
    <source>
        <strain evidence="4">CCUG 56098</strain>
    </source>
</reference>
<dbReference type="Proteomes" id="UP001597086">
    <property type="component" value="Unassembled WGS sequence"/>
</dbReference>
<proteinExistence type="predicted"/>
<name>A0ABW3KPR3_9FLAO</name>
<dbReference type="Pfam" id="PF12728">
    <property type="entry name" value="HTH_17"/>
    <property type="match status" value="1"/>
</dbReference>
<feature type="region of interest" description="Disordered" evidence="1">
    <location>
        <begin position="1"/>
        <end position="31"/>
    </location>
</feature>
<protein>
    <submittedName>
        <fullName evidence="3">Helix-turn-helix domain-containing protein</fullName>
    </submittedName>
</protein>
<organism evidence="3 4">
    <name type="scientific">Winogradskyella rapida</name>
    <dbReference type="NCBI Taxonomy" id="549701"/>
    <lineage>
        <taxon>Bacteria</taxon>
        <taxon>Pseudomonadati</taxon>
        <taxon>Bacteroidota</taxon>
        <taxon>Flavobacteriia</taxon>
        <taxon>Flavobacteriales</taxon>
        <taxon>Flavobacteriaceae</taxon>
        <taxon>Winogradskyella</taxon>
    </lineage>
</organism>
<evidence type="ECO:0000313" key="3">
    <source>
        <dbReference type="EMBL" id="MFD1014618.1"/>
    </source>
</evidence>
<evidence type="ECO:0000256" key="1">
    <source>
        <dbReference type="SAM" id="MobiDB-lite"/>
    </source>
</evidence>
<feature type="compositionally biased region" description="Basic residues" evidence="1">
    <location>
        <begin position="1"/>
        <end position="20"/>
    </location>
</feature>
<evidence type="ECO:0000313" key="4">
    <source>
        <dbReference type="Proteomes" id="UP001597086"/>
    </source>
</evidence>
<keyword evidence="4" id="KW-1185">Reference proteome</keyword>
<evidence type="ECO:0000259" key="2">
    <source>
        <dbReference type="Pfam" id="PF12728"/>
    </source>
</evidence>
<accession>A0ABW3KPR3</accession>
<feature type="domain" description="Helix-turn-helix" evidence="2">
    <location>
        <begin position="49"/>
        <end position="82"/>
    </location>
</feature>
<gene>
    <name evidence="3" type="ORF">ACFQ13_01680</name>
</gene>
<sequence>MKPTKPTKRSTSTKRTKATKTKQVLKQSQPEALQAFLSNNPEVIRNEEWLTTDEVVKHLNISRSTIYRLRKKRVLPSFVLGRIPMYPKVLLNKVMLQRAINSLKKE</sequence>
<dbReference type="EMBL" id="JBHTKM010000001">
    <property type="protein sequence ID" value="MFD1014618.1"/>
    <property type="molecule type" value="Genomic_DNA"/>
</dbReference>